<sequence>GDYRGEIQQELYNKNINGDEHHVQNSLFKCGEGGHGWIVWKDYCSTGCRDGGSGKNDHC</sequence>
<protein>
    <submittedName>
        <fullName evidence="1">Uncharacterized protein</fullName>
    </submittedName>
</protein>
<accession>A0A6A6XBF1</accession>
<evidence type="ECO:0000313" key="1">
    <source>
        <dbReference type="EMBL" id="KAF2793245.1"/>
    </source>
</evidence>
<organism evidence="1 2">
    <name type="scientific">Melanomma pulvis-pyrius CBS 109.77</name>
    <dbReference type="NCBI Taxonomy" id="1314802"/>
    <lineage>
        <taxon>Eukaryota</taxon>
        <taxon>Fungi</taxon>
        <taxon>Dikarya</taxon>
        <taxon>Ascomycota</taxon>
        <taxon>Pezizomycotina</taxon>
        <taxon>Dothideomycetes</taxon>
        <taxon>Pleosporomycetidae</taxon>
        <taxon>Pleosporales</taxon>
        <taxon>Melanommataceae</taxon>
        <taxon>Melanomma</taxon>
    </lineage>
</organism>
<proteinExistence type="predicted"/>
<evidence type="ECO:0000313" key="2">
    <source>
        <dbReference type="Proteomes" id="UP000799757"/>
    </source>
</evidence>
<dbReference type="EMBL" id="MU001936">
    <property type="protein sequence ID" value="KAF2793245.1"/>
    <property type="molecule type" value="Genomic_DNA"/>
</dbReference>
<name>A0A6A6XBF1_9PLEO</name>
<feature type="non-terminal residue" evidence="1">
    <location>
        <position position="1"/>
    </location>
</feature>
<dbReference type="AlphaFoldDB" id="A0A6A6XBF1"/>
<reference evidence="1" key="1">
    <citation type="journal article" date="2020" name="Stud. Mycol.">
        <title>101 Dothideomycetes genomes: a test case for predicting lifestyles and emergence of pathogens.</title>
        <authorList>
            <person name="Haridas S."/>
            <person name="Albert R."/>
            <person name="Binder M."/>
            <person name="Bloem J."/>
            <person name="Labutti K."/>
            <person name="Salamov A."/>
            <person name="Andreopoulos B."/>
            <person name="Baker S."/>
            <person name="Barry K."/>
            <person name="Bills G."/>
            <person name="Bluhm B."/>
            <person name="Cannon C."/>
            <person name="Castanera R."/>
            <person name="Culley D."/>
            <person name="Daum C."/>
            <person name="Ezra D."/>
            <person name="Gonzalez J."/>
            <person name="Henrissat B."/>
            <person name="Kuo A."/>
            <person name="Liang C."/>
            <person name="Lipzen A."/>
            <person name="Lutzoni F."/>
            <person name="Magnuson J."/>
            <person name="Mondo S."/>
            <person name="Nolan M."/>
            <person name="Ohm R."/>
            <person name="Pangilinan J."/>
            <person name="Park H.-J."/>
            <person name="Ramirez L."/>
            <person name="Alfaro M."/>
            <person name="Sun H."/>
            <person name="Tritt A."/>
            <person name="Yoshinaga Y."/>
            <person name="Zwiers L.-H."/>
            <person name="Turgeon B."/>
            <person name="Goodwin S."/>
            <person name="Spatafora J."/>
            <person name="Crous P."/>
            <person name="Grigoriev I."/>
        </authorList>
    </citation>
    <scope>NUCLEOTIDE SEQUENCE</scope>
    <source>
        <strain evidence="1">CBS 109.77</strain>
    </source>
</reference>
<dbReference type="Proteomes" id="UP000799757">
    <property type="component" value="Unassembled WGS sequence"/>
</dbReference>
<gene>
    <name evidence="1" type="ORF">K505DRAFT_244849</name>
</gene>
<dbReference type="OrthoDB" id="3778167at2759"/>
<keyword evidence="2" id="KW-1185">Reference proteome</keyword>